<dbReference type="AlphaFoldDB" id="Q0FP82"/>
<evidence type="ECO:0000313" key="4">
    <source>
        <dbReference type="Proteomes" id="UP000006230"/>
    </source>
</evidence>
<dbReference type="Proteomes" id="UP000006230">
    <property type="component" value="Unassembled WGS sequence"/>
</dbReference>
<dbReference type="eggNOG" id="COG3164">
    <property type="taxonomic scope" value="Bacteria"/>
</dbReference>
<organism evidence="3 4">
    <name type="scientific">Salipiger bermudensis (strain DSM 26914 / JCM 13377 / KCTC 12554 / HTCC2601)</name>
    <name type="common">Pelagibaca bermudensis</name>
    <dbReference type="NCBI Taxonomy" id="314265"/>
    <lineage>
        <taxon>Bacteria</taxon>
        <taxon>Pseudomonadati</taxon>
        <taxon>Pseudomonadota</taxon>
        <taxon>Alphaproteobacteria</taxon>
        <taxon>Rhodobacterales</taxon>
        <taxon>Roseobacteraceae</taxon>
        <taxon>Salipiger</taxon>
    </lineage>
</organism>
<evidence type="ECO:0000313" key="3">
    <source>
        <dbReference type="EMBL" id="EAU45977.1"/>
    </source>
</evidence>
<feature type="transmembrane region" description="Helical" evidence="1">
    <location>
        <begin position="25"/>
        <end position="48"/>
    </location>
</feature>
<evidence type="ECO:0000259" key="2">
    <source>
        <dbReference type="Pfam" id="PF13116"/>
    </source>
</evidence>
<dbReference type="STRING" id="314265.R2601_26926"/>
<dbReference type="EMBL" id="AATQ01000019">
    <property type="protein sequence ID" value="EAU45977.1"/>
    <property type="molecule type" value="Genomic_DNA"/>
</dbReference>
<dbReference type="RefSeq" id="WP_007801220.1">
    <property type="nucleotide sequence ID" value="NZ_DS022276.1"/>
</dbReference>
<comment type="caution">
    <text evidence="3">The sequence shown here is derived from an EMBL/GenBank/DDBJ whole genome shotgun (WGS) entry which is preliminary data.</text>
</comment>
<protein>
    <recommendedName>
        <fullName evidence="2">YhdP central domain-containing protein</fullName>
    </recommendedName>
</protein>
<reference evidence="3 4" key="1">
    <citation type="journal article" date="2010" name="J. Bacteriol.">
        <title>Genome sequences of Pelagibaca bermudensis HTCC2601T and Maritimibacter alkaliphilus HTCC2654T, the type strains of two marine Roseobacter genera.</title>
        <authorList>
            <person name="Thrash J.C."/>
            <person name="Cho J.C."/>
            <person name="Ferriera S."/>
            <person name="Johnson J."/>
            <person name="Vergin K.L."/>
            <person name="Giovannoni S.J."/>
        </authorList>
    </citation>
    <scope>NUCLEOTIDE SEQUENCE [LARGE SCALE GENOMIC DNA]</scope>
    <source>
        <strain evidence="4">DSM 26914 / JCM 13377 / KCTC 12554 / HTCC2601</strain>
    </source>
</reference>
<gene>
    <name evidence="3" type="ORF">R2601_26926</name>
</gene>
<dbReference type="HOGENOM" id="CLU_007198_0_0_5"/>
<evidence type="ECO:0000256" key="1">
    <source>
        <dbReference type="SAM" id="Phobius"/>
    </source>
</evidence>
<dbReference type="InterPro" id="IPR025263">
    <property type="entry name" value="YhdP_central"/>
</dbReference>
<keyword evidence="1" id="KW-0472">Membrane</keyword>
<accession>Q0FP82</accession>
<sequence>MTTEDHETPEPAAPPARKRRRGLRLLAGGLLVVMVLALIAGGAALVLVGRPLSAPDWLRESIEARLDEALPGLTIDFGDVSVLVERDGLARVVLSDVDLQTSDGVPVATLADLRAGLDPLPLLRGELQLGRVSLAGASMSLRRDREGRVGLALGDAFSSDTKAPDIPTIIAQIDAALSDPRFDSLRRIEAEALTIRYEDARAGRGWTADGGRLSLTREDGTLRLAGDVALLGAGDVAATLALNAESVIGEQSAQFGMNLSALPAQDIATQSPALVWLSGLRAPISGALRGTMTETGELGALNATLQIGAGVLQPNPRTQPIPFGLARTYFSYDPASQALSFDEITVQSAVGTVISDGRAVLHGAETGWPDGMTGQFRVSRFEADAEGIFDTPFTLDGAELDWRLGFAPFRFELGRFRSSDPALPLRLSGELSAESEGWRLALDGQIAQMDHETLLSYWPERIQDKPRKWVADNVHAGGIEDGIFSVRKAPGEKPETYIDARITGGELTYARNLPRLTGAEGQLTIYDHRLAVTVEAGKVIPPEGGEIEGAGSRFVIRDMREKPATGELTLSARGPLVAALSYIDSPKLEIMQKARRPVALGDGDVEIGGTILMPLMKGVKREDMTIDITGTLSDVSSDQVVAGKTLAAERLALAVDDDRVTISGAVDFDGVPFEGGWSQSLEPGAGSSVEGGIVLSEPVAQALGLTLAPGTISGQGRAALSIDLAPGETPRFALNSSLAGVGLSLPQLGWRLSQQQTGALEVTGALGQPVQIERLALSGAGLEAEGRVRLNPDGSFGRLELPRLRVGGWLDSSVVLTAQGRGAPPAITLNGGRVDMRSAPFGQGGGSGGAATGPMQISLDRLQVSDSIAVTGFEGRFRDAGGLTGDFTADLGRAEINGALVPQNGGSAIRIRARDAGDVLAGAGVFNNVKDGTFDLTLVPVRGQDGTYDGNLVIRETRLQDAPAITGLLDAISVVGLLDELNGSGIYFTEVEARFRLSPRQVVLTRSSAIGPSMGISMDGFYSLADKRMDMQGVLSPIYILNGIGQLFARKGEGLIGFNFNLRGAASDPQVSVNPLSAFTPGIFRDIFRRPPPSVSQ</sequence>
<keyword evidence="1" id="KW-1133">Transmembrane helix</keyword>
<dbReference type="Pfam" id="PF13116">
    <property type="entry name" value="YhdP"/>
    <property type="match status" value="1"/>
</dbReference>
<proteinExistence type="predicted"/>
<keyword evidence="4" id="KW-1185">Reference proteome</keyword>
<name>Q0FP82_SALBH</name>
<feature type="domain" description="YhdP central" evidence="2">
    <location>
        <begin position="376"/>
        <end position="816"/>
    </location>
</feature>
<keyword evidence="1" id="KW-0812">Transmembrane</keyword>